<accession>A0A915DBY8</accession>
<evidence type="ECO:0000313" key="3">
    <source>
        <dbReference type="WBParaSite" id="jg18260"/>
    </source>
</evidence>
<dbReference type="AlphaFoldDB" id="A0A915DBY8"/>
<sequence>MEDHQPICQDPKSEKGHRLPGSWPKNYGQWDKVYIGGDMDQLPQKKKKNKNKYRRREEVPIHKLKWTMKLHIAGKKHRNSGNKCSRTRATTTAQIKCLRRKLNLAFLRPLVSKSKGQFMQNDGIHHEKCRCFDYNTLMAQNVDRK</sequence>
<feature type="region of interest" description="Disordered" evidence="1">
    <location>
        <begin position="1"/>
        <end position="26"/>
    </location>
</feature>
<proteinExistence type="predicted"/>
<evidence type="ECO:0000256" key="1">
    <source>
        <dbReference type="SAM" id="MobiDB-lite"/>
    </source>
</evidence>
<feature type="compositionally biased region" description="Basic and acidic residues" evidence="1">
    <location>
        <begin position="1"/>
        <end position="17"/>
    </location>
</feature>
<reference evidence="3" key="1">
    <citation type="submission" date="2022-11" db="UniProtKB">
        <authorList>
            <consortium name="WormBaseParasite"/>
        </authorList>
    </citation>
    <scope>IDENTIFICATION</scope>
</reference>
<evidence type="ECO:0000313" key="2">
    <source>
        <dbReference type="Proteomes" id="UP000887574"/>
    </source>
</evidence>
<feature type="region of interest" description="Disordered" evidence="1">
    <location>
        <begin position="38"/>
        <end position="58"/>
    </location>
</feature>
<keyword evidence="2" id="KW-1185">Reference proteome</keyword>
<dbReference type="WBParaSite" id="jg18260">
    <property type="protein sequence ID" value="jg18260"/>
    <property type="gene ID" value="jg18260"/>
</dbReference>
<protein>
    <submittedName>
        <fullName evidence="3">Uncharacterized protein</fullName>
    </submittedName>
</protein>
<organism evidence="2 3">
    <name type="scientific">Ditylenchus dipsaci</name>
    <dbReference type="NCBI Taxonomy" id="166011"/>
    <lineage>
        <taxon>Eukaryota</taxon>
        <taxon>Metazoa</taxon>
        <taxon>Ecdysozoa</taxon>
        <taxon>Nematoda</taxon>
        <taxon>Chromadorea</taxon>
        <taxon>Rhabditida</taxon>
        <taxon>Tylenchina</taxon>
        <taxon>Tylenchomorpha</taxon>
        <taxon>Sphaerularioidea</taxon>
        <taxon>Anguinidae</taxon>
        <taxon>Anguininae</taxon>
        <taxon>Ditylenchus</taxon>
    </lineage>
</organism>
<dbReference type="Proteomes" id="UP000887574">
    <property type="component" value="Unplaced"/>
</dbReference>
<feature type="compositionally biased region" description="Basic residues" evidence="1">
    <location>
        <begin position="44"/>
        <end position="54"/>
    </location>
</feature>
<name>A0A915DBY8_9BILA</name>